<accession>A0A9P1KWE0</accession>
<organism evidence="1 2">
    <name type="scientific">Paraclostridium sordellii</name>
    <name type="common">Clostridium sordellii</name>
    <dbReference type="NCBI Taxonomy" id="1505"/>
    <lineage>
        <taxon>Bacteria</taxon>
        <taxon>Bacillati</taxon>
        <taxon>Bacillota</taxon>
        <taxon>Clostridia</taxon>
        <taxon>Peptostreptococcales</taxon>
        <taxon>Peptostreptococcaceae</taxon>
        <taxon>Paraclostridium</taxon>
    </lineage>
</organism>
<sequence length="59" mass="7176">MNNRNSNITKLRCESIDQEKFEDLIDIENFLESYEVHEKSEENTENIINKLRKYMPKKI</sequence>
<dbReference type="EMBL" id="CDNY01000001">
    <property type="protein sequence ID" value="CEN31367.1"/>
    <property type="molecule type" value="Genomic_DNA"/>
</dbReference>
<evidence type="ECO:0000313" key="2">
    <source>
        <dbReference type="Proteomes" id="UP000049685"/>
    </source>
</evidence>
<dbReference type="Proteomes" id="UP000049685">
    <property type="component" value="Unassembled WGS sequence"/>
</dbReference>
<protein>
    <submittedName>
        <fullName evidence="1">Uncharacterized protein</fullName>
    </submittedName>
</protein>
<proteinExistence type="predicted"/>
<name>A0A9P1KWE0_PARSO</name>
<reference evidence="2" key="1">
    <citation type="submission" date="2015-01" db="EMBL/GenBank/DDBJ databases">
        <authorList>
            <person name="Aslett A.Martin."/>
            <person name="De Silva Nishadi"/>
        </authorList>
    </citation>
    <scope>NUCLEOTIDE SEQUENCE [LARGE SCALE GENOMIC DNA]</scope>
    <source>
        <strain evidence="2">UMC4404</strain>
    </source>
</reference>
<comment type="caution">
    <text evidence="1">The sequence shown here is derived from an EMBL/GenBank/DDBJ whole genome shotgun (WGS) entry which is preliminary data.</text>
</comment>
<gene>
    <name evidence="1" type="ORF">UMC4404_31991</name>
</gene>
<dbReference type="RefSeq" id="WP_057557009.1">
    <property type="nucleotide sequence ID" value="NZ_CDNY01000001.1"/>
</dbReference>
<dbReference type="AlphaFoldDB" id="A0A9P1KWE0"/>
<evidence type="ECO:0000313" key="1">
    <source>
        <dbReference type="EMBL" id="CEN31367.1"/>
    </source>
</evidence>